<sequence length="340" mass="37222">MSMKKDAMVECRKRLATSDEIIPLTQQLISPELAKAFSITQEASKTPADVLRTAEAALVFIQRRSTSSSLKPFPPFSDGAQWKEYEIEQQEPRRHGCEPFGNSSGGAMTYIPTGLGSAFEQSTRNEHGFLPPESSARHGAEYGDIEANQNLEMSTMTLHACERRGDDGHGGRRATASAGSNGIGSASSKRPPMDVADSEESDSGGGSGNCREDKAARKLKRPRLVWTSDLHKRFVDAVAHLGIQNAVPKTIMQLMNVEGLTRENVASHLQKYRTHLKKMKGLGSEKPTISDQLYASSSLLPSLNPSVYNFPVQWDKSSALHFPPSLIRVGMPMPVLDPMR</sequence>
<gene>
    <name evidence="1" type="ORF">O6H91_03G090100</name>
</gene>
<reference evidence="2" key="1">
    <citation type="journal article" date="2024" name="Proc. Natl. Acad. Sci. U.S.A.">
        <title>Extraordinary preservation of gene collinearity over three hundred million years revealed in homosporous lycophytes.</title>
        <authorList>
            <person name="Li C."/>
            <person name="Wickell D."/>
            <person name="Kuo L.Y."/>
            <person name="Chen X."/>
            <person name="Nie B."/>
            <person name="Liao X."/>
            <person name="Peng D."/>
            <person name="Ji J."/>
            <person name="Jenkins J."/>
            <person name="Williams M."/>
            <person name="Shu S."/>
            <person name="Plott C."/>
            <person name="Barry K."/>
            <person name="Rajasekar S."/>
            <person name="Grimwood J."/>
            <person name="Han X."/>
            <person name="Sun S."/>
            <person name="Hou Z."/>
            <person name="He W."/>
            <person name="Dai G."/>
            <person name="Sun C."/>
            <person name="Schmutz J."/>
            <person name="Leebens-Mack J.H."/>
            <person name="Li F.W."/>
            <person name="Wang L."/>
        </authorList>
    </citation>
    <scope>NUCLEOTIDE SEQUENCE [LARGE SCALE GENOMIC DNA]</scope>
    <source>
        <strain evidence="2">cv. PW_Plant_1</strain>
    </source>
</reference>
<name>A0ACC2E8Z5_DIPCM</name>
<dbReference type="EMBL" id="CM055094">
    <property type="protein sequence ID" value="KAJ7562953.1"/>
    <property type="molecule type" value="Genomic_DNA"/>
</dbReference>
<comment type="caution">
    <text evidence="1">The sequence shown here is derived from an EMBL/GenBank/DDBJ whole genome shotgun (WGS) entry which is preliminary data.</text>
</comment>
<evidence type="ECO:0000313" key="2">
    <source>
        <dbReference type="Proteomes" id="UP001162992"/>
    </source>
</evidence>
<dbReference type="Proteomes" id="UP001162992">
    <property type="component" value="Chromosome 3"/>
</dbReference>
<organism evidence="1 2">
    <name type="scientific">Diphasiastrum complanatum</name>
    <name type="common">Issler's clubmoss</name>
    <name type="synonym">Lycopodium complanatum</name>
    <dbReference type="NCBI Taxonomy" id="34168"/>
    <lineage>
        <taxon>Eukaryota</taxon>
        <taxon>Viridiplantae</taxon>
        <taxon>Streptophyta</taxon>
        <taxon>Embryophyta</taxon>
        <taxon>Tracheophyta</taxon>
        <taxon>Lycopodiopsida</taxon>
        <taxon>Lycopodiales</taxon>
        <taxon>Lycopodiaceae</taxon>
        <taxon>Lycopodioideae</taxon>
        <taxon>Diphasiastrum</taxon>
    </lineage>
</organism>
<protein>
    <submittedName>
        <fullName evidence="1">Uncharacterized protein</fullName>
    </submittedName>
</protein>
<accession>A0ACC2E8Z5</accession>
<proteinExistence type="predicted"/>
<keyword evidence="2" id="KW-1185">Reference proteome</keyword>
<evidence type="ECO:0000313" key="1">
    <source>
        <dbReference type="EMBL" id="KAJ7562953.1"/>
    </source>
</evidence>